<feature type="compositionally biased region" description="Polar residues" evidence="1">
    <location>
        <begin position="25"/>
        <end position="36"/>
    </location>
</feature>
<sequence length="143" mass="15604">MARIKGGHTDPSGSRDQRPRASPPLDSSQAPAPQTIPSSEGGVPSSPPQRRYTTQRPPMSPLLEPLVRRAPPKRSRTSGPGESSRHPRPESRAPSDSQIPSGLGPEAIIKRPMVTMPPIEGNSDCKARPFHFKLYFDIKALRQ</sequence>
<evidence type="ECO:0000256" key="1">
    <source>
        <dbReference type="SAM" id="MobiDB-lite"/>
    </source>
</evidence>
<name>A0A438FM36_VITVI</name>
<evidence type="ECO:0000313" key="2">
    <source>
        <dbReference type="EMBL" id="RVW61085.1"/>
    </source>
</evidence>
<reference evidence="2 3" key="1">
    <citation type="journal article" date="2018" name="PLoS Genet.">
        <title>Population sequencing reveals clonal diversity and ancestral inbreeding in the grapevine cultivar Chardonnay.</title>
        <authorList>
            <person name="Roach M.J."/>
            <person name="Johnson D.L."/>
            <person name="Bohlmann J."/>
            <person name="van Vuuren H.J."/>
            <person name="Jones S.J."/>
            <person name="Pretorius I.S."/>
            <person name="Schmidt S.A."/>
            <person name="Borneman A.R."/>
        </authorList>
    </citation>
    <scope>NUCLEOTIDE SEQUENCE [LARGE SCALE GENOMIC DNA]</scope>
    <source>
        <strain evidence="3">cv. Chardonnay</strain>
        <tissue evidence="2">Leaf</tissue>
    </source>
</reference>
<dbReference type="EMBL" id="QGNW01000843">
    <property type="protein sequence ID" value="RVW61085.1"/>
    <property type="molecule type" value="Genomic_DNA"/>
</dbReference>
<organism evidence="2 3">
    <name type="scientific">Vitis vinifera</name>
    <name type="common">Grape</name>
    <dbReference type="NCBI Taxonomy" id="29760"/>
    <lineage>
        <taxon>Eukaryota</taxon>
        <taxon>Viridiplantae</taxon>
        <taxon>Streptophyta</taxon>
        <taxon>Embryophyta</taxon>
        <taxon>Tracheophyta</taxon>
        <taxon>Spermatophyta</taxon>
        <taxon>Magnoliopsida</taxon>
        <taxon>eudicotyledons</taxon>
        <taxon>Gunneridae</taxon>
        <taxon>Pentapetalae</taxon>
        <taxon>rosids</taxon>
        <taxon>Vitales</taxon>
        <taxon>Vitaceae</taxon>
        <taxon>Viteae</taxon>
        <taxon>Vitis</taxon>
    </lineage>
</organism>
<protein>
    <submittedName>
        <fullName evidence="2">Uncharacterized protein</fullName>
    </submittedName>
</protein>
<dbReference type="Proteomes" id="UP000288805">
    <property type="component" value="Unassembled WGS sequence"/>
</dbReference>
<feature type="compositionally biased region" description="Low complexity" evidence="1">
    <location>
        <begin position="37"/>
        <end position="57"/>
    </location>
</feature>
<feature type="compositionally biased region" description="Basic and acidic residues" evidence="1">
    <location>
        <begin position="83"/>
        <end position="93"/>
    </location>
</feature>
<dbReference type="AlphaFoldDB" id="A0A438FM36"/>
<gene>
    <name evidence="2" type="ORF">CK203_045866</name>
</gene>
<accession>A0A438FM36</accession>
<proteinExistence type="predicted"/>
<evidence type="ECO:0000313" key="3">
    <source>
        <dbReference type="Proteomes" id="UP000288805"/>
    </source>
</evidence>
<comment type="caution">
    <text evidence="2">The sequence shown here is derived from an EMBL/GenBank/DDBJ whole genome shotgun (WGS) entry which is preliminary data.</text>
</comment>
<feature type="region of interest" description="Disordered" evidence="1">
    <location>
        <begin position="1"/>
        <end position="110"/>
    </location>
</feature>